<protein>
    <submittedName>
        <fullName evidence="8">Cytochrome c oxidase assembly protein</fullName>
    </submittedName>
</protein>
<feature type="transmembrane region" description="Helical" evidence="6">
    <location>
        <begin position="152"/>
        <end position="173"/>
    </location>
</feature>
<feature type="signal peptide" evidence="7">
    <location>
        <begin position="1"/>
        <end position="23"/>
    </location>
</feature>
<evidence type="ECO:0000256" key="4">
    <source>
        <dbReference type="ARBA" id="ARBA00022989"/>
    </source>
</evidence>
<keyword evidence="3 6" id="KW-0812">Transmembrane</keyword>
<evidence type="ECO:0000256" key="1">
    <source>
        <dbReference type="ARBA" id="ARBA00004651"/>
    </source>
</evidence>
<feature type="chain" id="PRO_5046860697" evidence="7">
    <location>
        <begin position="24"/>
        <end position="309"/>
    </location>
</feature>
<dbReference type="Proteomes" id="UP001205906">
    <property type="component" value="Unassembled WGS sequence"/>
</dbReference>
<dbReference type="EMBL" id="JAMXQS010000005">
    <property type="protein sequence ID" value="MCO6050215.1"/>
    <property type="molecule type" value="Genomic_DNA"/>
</dbReference>
<gene>
    <name evidence="8" type="ORF">NGM99_10505</name>
</gene>
<evidence type="ECO:0000256" key="2">
    <source>
        <dbReference type="ARBA" id="ARBA00022475"/>
    </source>
</evidence>
<organism evidence="8 9">
    <name type="scientific">Mesorhizobium liriopis</name>
    <dbReference type="NCBI Taxonomy" id="2953882"/>
    <lineage>
        <taxon>Bacteria</taxon>
        <taxon>Pseudomonadati</taxon>
        <taxon>Pseudomonadota</taxon>
        <taxon>Alphaproteobacteria</taxon>
        <taxon>Hyphomicrobiales</taxon>
        <taxon>Phyllobacteriaceae</taxon>
        <taxon>Mesorhizobium</taxon>
    </lineage>
</organism>
<keyword evidence="7" id="KW-0732">Signal</keyword>
<keyword evidence="2" id="KW-1003">Cell membrane</keyword>
<sequence length="309" mass="33760">MCQLSRHLLVAFPFSLATVPALAHGSHIHLPESFPWTWDIWITGPLALLLLVFARGWWRLRSRSARGVPVLQRRAVTFGTGLGLLAVALISPIHAAGERSFLVHMIEHEILMLAATPLLVMAEPLPVMLWSFPPRGRRLLGRAGAMLSRSDWWRILSSPIGATVLQAAALWLWHAPTLFNQALQSDAWHIVQHLSFILTAVMFWNAMLRWRGTHAGDTAAKMLAVLCLVVTSLVGGALGALMAFAQSPWYAAYLKLGPPPFGLTAMEDQQLAGLVMWVPGGLIHVGAALVLMRHLLSSTASTQGTHDAV</sequence>
<proteinExistence type="predicted"/>
<feature type="transmembrane region" description="Helical" evidence="6">
    <location>
        <begin position="110"/>
        <end position="132"/>
    </location>
</feature>
<accession>A0ABT1C5X3</accession>
<feature type="transmembrane region" description="Helical" evidence="6">
    <location>
        <begin position="222"/>
        <end position="251"/>
    </location>
</feature>
<reference evidence="8 9" key="1">
    <citation type="submission" date="2022-06" db="EMBL/GenBank/DDBJ databases">
        <title>Mesorhizobium sp. strain RP14 Genome sequencing and assembly.</title>
        <authorList>
            <person name="Kim I."/>
        </authorList>
    </citation>
    <scope>NUCLEOTIDE SEQUENCE [LARGE SCALE GENOMIC DNA]</scope>
    <source>
        <strain evidence="9">RP14(2022)</strain>
    </source>
</reference>
<feature type="transmembrane region" description="Helical" evidence="6">
    <location>
        <begin position="35"/>
        <end position="54"/>
    </location>
</feature>
<evidence type="ECO:0000256" key="6">
    <source>
        <dbReference type="SAM" id="Phobius"/>
    </source>
</evidence>
<evidence type="ECO:0000256" key="5">
    <source>
        <dbReference type="ARBA" id="ARBA00023136"/>
    </source>
</evidence>
<keyword evidence="5 6" id="KW-0472">Membrane</keyword>
<dbReference type="RefSeq" id="WP_252818669.1">
    <property type="nucleotide sequence ID" value="NZ_JAMXQS010000005.1"/>
</dbReference>
<keyword evidence="4 6" id="KW-1133">Transmembrane helix</keyword>
<evidence type="ECO:0000313" key="8">
    <source>
        <dbReference type="EMBL" id="MCO6050215.1"/>
    </source>
</evidence>
<evidence type="ECO:0000256" key="3">
    <source>
        <dbReference type="ARBA" id="ARBA00022692"/>
    </source>
</evidence>
<feature type="transmembrane region" description="Helical" evidence="6">
    <location>
        <begin position="271"/>
        <end position="291"/>
    </location>
</feature>
<feature type="transmembrane region" description="Helical" evidence="6">
    <location>
        <begin position="193"/>
        <end position="210"/>
    </location>
</feature>
<dbReference type="InterPro" id="IPR019108">
    <property type="entry name" value="Caa3_assmbl_CtaG-rel"/>
</dbReference>
<comment type="caution">
    <text evidence="8">The sequence shown here is derived from an EMBL/GenBank/DDBJ whole genome shotgun (WGS) entry which is preliminary data.</text>
</comment>
<comment type="subcellular location">
    <subcellularLocation>
        <location evidence="1">Cell membrane</location>
        <topology evidence="1">Multi-pass membrane protein</topology>
    </subcellularLocation>
</comment>
<evidence type="ECO:0000256" key="7">
    <source>
        <dbReference type="SAM" id="SignalP"/>
    </source>
</evidence>
<dbReference type="Pfam" id="PF09678">
    <property type="entry name" value="Caa3_CtaG"/>
    <property type="match status" value="1"/>
</dbReference>
<feature type="transmembrane region" description="Helical" evidence="6">
    <location>
        <begin position="75"/>
        <end position="95"/>
    </location>
</feature>
<evidence type="ECO:0000313" key="9">
    <source>
        <dbReference type="Proteomes" id="UP001205906"/>
    </source>
</evidence>
<keyword evidence="9" id="KW-1185">Reference proteome</keyword>
<name>A0ABT1C5X3_9HYPH</name>